<keyword evidence="10" id="KW-1185">Reference proteome</keyword>
<dbReference type="InterPro" id="IPR035906">
    <property type="entry name" value="MetI-like_sf"/>
</dbReference>
<evidence type="ECO:0000256" key="1">
    <source>
        <dbReference type="ARBA" id="ARBA00004651"/>
    </source>
</evidence>
<dbReference type="RefSeq" id="WP_246563056.1">
    <property type="nucleotide sequence ID" value="NZ_BOSE01000001.1"/>
</dbReference>
<gene>
    <name evidence="9" type="ORF">J40TS1_04320</name>
</gene>
<feature type="transmembrane region" description="Helical" evidence="7">
    <location>
        <begin position="186"/>
        <end position="212"/>
    </location>
</feature>
<keyword evidence="5 7" id="KW-1133">Transmembrane helix</keyword>
<evidence type="ECO:0000256" key="6">
    <source>
        <dbReference type="ARBA" id="ARBA00023136"/>
    </source>
</evidence>
<dbReference type="CDD" id="cd06261">
    <property type="entry name" value="TM_PBP2"/>
    <property type="match status" value="1"/>
</dbReference>
<dbReference type="PANTHER" id="PTHR43386">
    <property type="entry name" value="OLIGOPEPTIDE TRANSPORT SYSTEM PERMEASE PROTEIN APPC"/>
    <property type="match status" value="1"/>
</dbReference>
<evidence type="ECO:0000259" key="8">
    <source>
        <dbReference type="PROSITE" id="PS50928"/>
    </source>
</evidence>
<dbReference type="AlphaFoldDB" id="A0A919YJV8"/>
<dbReference type="InterPro" id="IPR000515">
    <property type="entry name" value="MetI-like"/>
</dbReference>
<feature type="transmembrane region" description="Helical" evidence="7">
    <location>
        <begin position="232"/>
        <end position="251"/>
    </location>
</feature>
<evidence type="ECO:0000256" key="2">
    <source>
        <dbReference type="ARBA" id="ARBA00022448"/>
    </source>
</evidence>
<keyword evidence="3" id="KW-1003">Cell membrane</keyword>
<keyword evidence="2 7" id="KW-0813">Transport</keyword>
<dbReference type="EMBL" id="BOSE01000001">
    <property type="protein sequence ID" value="GIP14790.1"/>
    <property type="molecule type" value="Genomic_DNA"/>
</dbReference>
<dbReference type="Pfam" id="PF00528">
    <property type="entry name" value="BPD_transp_1"/>
    <property type="match status" value="1"/>
</dbReference>
<evidence type="ECO:0000313" key="9">
    <source>
        <dbReference type="EMBL" id="GIP14790.1"/>
    </source>
</evidence>
<dbReference type="Proteomes" id="UP000683139">
    <property type="component" value="Unassembled WGS sequence"/>
</dbReference>
<evidence type="ECO:0000256" key="5">
    <source>
        <dbReference type="ARBA" id="ARBA00022989"/>
    </source>
</evidence>
<comment type="similarity">
    <text evidence="7">Belongs to the binding-protein-dependent transport system permease family.</text>
</comment>
<organism evidence="9 10">
    <name type="scientific">Paenibacillus montaniterrae</name>
    <dbReference type="NCBI Taxonomy" id="429341"/>
    <lineage>
        <taxon>Bacteria</taxon>
        <taxon>Bacillati</taxon>
        <taxon>Bacillota</taxon>
        <taxon>Bacilli</taxon>
        <taxon>Bacillales</taxon>
        <taxon>Paenibacillaceae</taxon>
        <taxon>Paenibacillus</taxon>
    </lineage>
</organism>
<feature type="transmembrane region" description="Helical" evidence="7">
    <location>
        <begin position="65"/>
        <end position="88"/>
    </location>
</feature>
<dbReference type="Gene3D" id="1.10.3720.10">
    <property type="entry name" value="MetI-like"/>
    <property type="match status" value="1"/>
</dbReference>
<evidence type="ECO:0000256" key="4">
    <source>
        <dbReference type="ARBA" id="ARBA00022692"/>
    </source>
</evidence>
<dbReference type="PROSITE" id="PS50928">
    <property type="entry name" value="ABC_TM1"/>
    <property type="match status" value="1"/>
</dbReference>
<evidence type="ECO:0000256" key="3">
    <source>
        <dbReference type="ARBA" id="ARBA00022475"/>
    </source>
</evidence>
<comment type="caution">
    <text evidence="9">The sequence shown here is derived from an EMBL/GenBank/DDBJ whole genome shotgun (WGS) entry which is preliminary data.</text>
</comment>
<keyword evidence="6 7" id="KW-0472">Membrane</keyword>
<evidence type="ECO:0000313" key="10">
    <source>
        <dbReference type="Proteomes" id="UP000683139"/>
    </source>
</evidence>
<protein>
    <submittedName>
        <fullName evidence="9">ABC transporter permease</fullName>
    </submittedName>
</protein>
<keyword evidence="4 7" id="KW-0812">Transmembrane</keyword>
<sequence length="269" mass="29464">MRRSVYIRICVAAVLLLLPLLLAALLSSDRLATQLDQRNLAPGLEHLFGTDWLGRDMFTRTMKGLALSIGVGFLAAVASGLIAGSLGLMAATLGKTVDRIITWLIDLCLSVPHLVLLLLISFVLGGGVKGVVVAVALSHWPSLARLMRAEILALKASEYVLVAKQMGRSAWWIATRHMLPHLLPQFIVGTLLLFPHAILHEAAITFLGMGLSPHQPAIGIILSESMKYLSTGMWWLAFFPGLCLFVVVRAFDMLARSLYQFVDPARFQR</sequence>
<proteinExistence type="inferred from homology"/>
<feature type="domain" description="ABC transmembrane type-1" evidence="8">
    <location>
        <begin position="65"/>
        <end position="255"/>
    </location>
</feature>
<reference evidence="9" key="1">
    <citation type="submission" date="2021-03" db="EMBL/GenBank/DDBJ databases">
        <title>Antimicrobial resistance genes in bacteria isolated from Japanese honey, and their potential for conferring macrolide and lincosamide resistance in the American foulbrood pathogen Paenibacillus larvae.</title>
        <authorList>
            <person name="Okamoto M."/>
            <person name="Kumagai M."/>
            <person name="Kanamori H."/>
            <person name="Takamatsu D."/>
        </authorList>
    </citation>
    <scope>NUCLEOTIDE SEQUENCE</scope>
    <source>
        <strain evidence="9">J40TS1</strain>
    </source>
</reference>
<name>A0A919YJV8_9BACL</name>
<evidence type="ECO:0000256" key="7">
    <source>
        <dbReference type="RuleBase" id="RU363032"/>
    </source>
</evidence>
<accession>A0A919YJV8</accession>
<dbReference type="InterPro" id="IPR050366">
    <property type="entry name" value="BP-dependent_transpt_permease"/>
</dbReference>
<dbReference type="SUPFAM" id="SSF161098">
    <property type="entry name" value="MetI-like"/>
    <property type="match status" value="1"/>
</dbReference>
<comment type="subcellular location">
    <subcellularLocation>
        <location evidence="1 7">Cell membrane</location>
        <topology evidence="1 7">Multi-pass membrane protein</topology>
    </subcellularLocation>
</comment>
<dbReference type="GO" id="GO:0005886">
    <property type="term" value="C:plasma membrane"/>
    <property type="evidence" value="ECO:0007669"/>
    <property type="project" value="UniProtKB-SubCell"/>
</dbReference>
<dbReference type="PANTHER" id="PTHR43386:SF23">
    <property type="entry name" value="ABC TRANSPORTER"/>
    <property type="match status" value="1"/>
</dbReference>
<dbReference type="GO" id="GO:0055085">
    <property type="term" value="P:transmembrane transport"/>
    <property type="evidence" value="ECO:0007669"/>
    <property type="project" value="InterPro"/>
</dbReference>